<keyword evidence="11" id="KW-1133">Transmembrane helix</keyword>
<dbReference type="SUPFAM" id="SSF53300">
    <property type="entry name" value="vWA-like"/>
    <property type="match status" value="1"/>
</dbReference>
<dbReference type="Pfam" id="PF08434">
    <property type="entry name" value="CLCA"/>
    <property type="match status" value="1"/>
</dbReference>
<evidence type="ECO:0000313" key="14">
    <source>
        <dbReference type="EMBL" id="KAK1165148.1"/>
    </source>
</evidence>
<dbReference type="Proteomes" id="UP001230051">
    <property type="component" value="Unassembled WGS sequence"/>
</dbReference>
<dbReference type="InterPro" id="IPR002035">
    <property type="entry name" value="VWF_A"/>
</dbReference>
<dbReference type="Pfam" id="PF00092">
    <property type="entry name" value="VWA"/>
    <property type="match status" value="1"/>
</dbReference>
<dbReference type="PANTHER" id="PTHR10579">
    <property type="entry name" value="CALCIUM-ACTIVATED CHLORIDE CHANNEL REGULATOR"/>
    <property type="match status" value="1"/>
</dbReference>
<keyword evidence="11" id="KW-0812">Transmembrane</keyword>
<keyword evidence="2" id="KW-0813">Transport</keyword>
<feature type="signal peptide" evidence="12">
    <location>
        <begin position="1"/>
        <end position="20"/>
    </location>
</feature>
<keyword evidence="3" id="KW-0645">Protease</keyword>
<keyword evidence="10" id="KW-0868">Chloride</keyword>
<organism evidence="14 15">
    <name type="scientific">Acipenser oxyrinchus oxyrinchus</name>
    <dbReference type="NCBI Taxonomy" id="40147"/>
    <lineage>
        <taxon>Eukaryota</taxon>
        <taxon>Metazoa</taxon>
        <taxon>Chordata</taxon>
        <taxon>Craniata</taxon>
        <taxon>Vertebrata</taxon>
        <taxon>Euteleostomi</taxon>
        <taxon>Actinopterygii</taxon>
        <taxon>Chondrostei</taxon>
        <taxon>Acipenseriformes</taxon>
        <taxon>Acipenseridae</taxon>
        <taxon>Acipenser</taxon>
    </lineage>
</organism>
<keyword evidence="4" id="KW-0479">Metal-binding</keyword>
<proteinExistence type="inferred from homology"/>
<feature type="transmembrane region" description="Helical" evidence="11">
    <location>
        <begin position="882"/>
        <end position="904"/>
    </location>
</feature>
<dbReference type="InterPro" id="IPR051266">
    <property type="entry name" value="CLCR"/>
</dbReference>
<comment type="similarity">
    <text evidence="1">Belongs to the CLCR family.</text>
</comment>
<dbReference type="CDD" id="cd00198">
    <property type="entry name" value="vWFA"/>
    <property type="match status" value="1"/>
</dbReference>
<keyword evidence="7" id="KW-0862">Zinc</keyword>
<dbReference type="GO" id="GO:0005229">
    <property type="term" value="F:intracellularly calcium-gated chloride channel activity"/>
    <property type="evidence" value="ECO:0007669"/>
    <property type="project" value="InterPro"/>
</dbReference>
<feature type="chain" id="PRO_5042148721" evidence="12">
    <location>
        <begin position="21"/>
        <end position="912"/>
    </location>
</feature>
<dbReference type="Gene3D" id="3.40.50.410">
    <property type="entry name" value="von Willebrand factor, type A domain"/>
    <property type="match status" value="1"/>
</dbReference>
<protein>
    <submittedName>
        <fullName evidence="14">Calcium-activated chloride channel regulator 1-like</fullName>
    </submittedName>
</protein>
<dbReference type="GO" id="GO:0005886">
    <property type="term" value="C:plasma membrane"/>
    <property type="evidence" value="ECO:0007669"/>
    <property type="project" value="TreeGrafter"/>
</dbReference>
<dbReference type="GO" id="GO:0008237">
    <property type="term" value="F:metallopeptidase activity"/>
    <property type="evidence" value="ECO:0007669"/>
    <property type="project" value="UniProtKB-KW"/>
</dbReference>
<evidence type="ECO:0000256" key="3">
    <source>
        <dbReference type="ARBA" id="ARBA00022670"/>
    </source>
</evidence>
<evidence type="ECO:0000256" key="8">
    <source>
        <dbReference type="ARBA" id="ARBA00023049"/>
    </source>
</evidence>
<keyword evidence="11" id="KW-0472">Membrane</keyword>
<reference evidence="14" key="1">
    <citation type="submission" date="2022-02" db="EMBL/GenBank/DDBJ databases">
        <title>Atlantic sturgeon de novo genome assembly.</title>
        <authorList>
            <person name="Stock M."/>
            <person name="Klopp C."/>
            <person name="Guiguen Y."/>
            <person name="Cabau C."/>
            <person name="Parinello H."/>
            <person name="Santidrian Yebra-Pimentel E."/>
            <person name="Kuhl H."/>
            <person name="Dirks R.P."/>
            <person name="Guessner J."/>
            <person name="Wuertz S."/>
            <person name="Du K."/>
            <person name="Schartl M."/>
        </authorList>
    </citation>
    <scope>NUCLEOTIDE SEQUENCE</scope>
    <source>
        <strain evidence="14">STURGEONOMICS-FGT-2020</strain>
        <tissue evidence="14">Whole blood</tissue>
    </source>
</reference>
<keyword evidence="9" id="KW-0325">Glycoprotein</keyword>
<evidence type="ECO:0000256" key="12">
    <source>
        <dbReference type="SAM" id="SignalP"/>
    </source>
</evidence>
<evidence type="ECO:0000256" key="7">
    <source>
        <dbReference type="ARBA" id="ARBA00022833"/>
    </source>
</evidence>
<dbReference type="GO" id="GO:0046872">
    <property type="term" value="F:metal ion binding"/>
    <property type="evidence" value="ECO:0007669"/>
    <property type="project" value="UniProtKB-KW"/>
</dbReference>
<dbReference type="InterPro" id="IPR013642">
    <property type="entry name" value="CLCA_N"/>
</dbReference>
<accession>A0AAD8DC07</accession>
<comment type="caution">
    <text evidence="14">The sequence shown here is derived from an EMBL/GenBank/DDBJ whole genome shotgun (WGS) entry which is preliminary data.</text>
</comment>
<evidence type="ECO:0000259" key="13">
    <source>
        <dbReference type="PROSITE" id="PS50234"/>
    </source>
</evidence>
<evidence type="ECO:0000256" key="10">
    <source>
        <dbReference type="ARBA" id="ARBA00023214"/>
    </source>
</evidence>
<feature type="domain" description="VWFA" evidence="13">
    <location>
        <begin position="307"/>
        <end position="476"/>
    </location>
</feature>
<gene>
    <name evidence="14" type="ORF">AOXY_G13611</name>
</gene>
<evidence type="ECO:0000256" key="9">
    <source>
        <dbReference type="ARBA" id="ARBA00023180"/>
    </source>
</evidence>
<evidence type="ECO:0000313" key="15">
    <source>
        <dbReference type="Proteomes" id="UP001230051"/>
    </source>
</evidence>
<dbReference type="GO" id="GO:0006508">
    <property type="term" value="P:proteolysis"/>
    <property type="evidence" value="ECO:0007669"/>
    <property type="project" value="UniProtKB-KW"/>
</dbReference>
<evidence type="ECO:0000256" key="6">
    <source>
        <dbReference type="ARBA" id="ARBA00022801"/>
    </source>
</evidence>
<dbReference type="PANTHER" id="PTHR10579:SF172">
    <property type="entry name" value="CALCIUM-ACTIVATED CHLORIDE CHANNEL REGULATOR 4 PRECURSOR-RELATED"/>
    <property type="match status" value="1"/>
</dbReference>
<dbReference type="NCBIfam" id="TIGR00868">
    <property type="entry name" value="hCaCC"/>
    <property type="match status" value="1"/>
</dbReference>
<keyword evidence="8" id="KW-0482">Metalloprotease</keyword>
<keyword evidence="15" id="KW-1185">Reference proteome</keyword>
<keyword evidence="5 12" id="KW-0732">Signal</keyword>
<dbReference type="PROSITE" id="PS50234">
    <property type="entry name" value="VWFA"/>
    <property type="match status" value="1"/>
</dbReference>
<dbReference type="InterPro" id="IPR036465">
    <property type="entry name" value="vWFA_dom_sf"/>
</dbReference>
<sequence>MGCFRLISLLLVLHIAAVASRSHNIRLEGNGYTNLVIAVNPGVPEDQNIITKLQDMVKSASDYLFSATRHRFYFKEVKILLPLTWAPVNYTKGRTESYEKANVIVAEPYLKHGDDPYTLQYDECGQMGQYIHLTPKFLLDDTMIGVYGPRGKVFVHEWAHLRWGVYDEYNEQKPFYISMDKKAEPTRCSKDISGSTGALSCKGSSCSVETCTIDPATSLPTENCKFFPDKNQNTATSLMFLQSLSSVTEFCAETTHNSEAPNMQNKMCNYRSVWEVIRDSEDFKGSTSMTTIPPPPKFTLIQQSDRVVCFVLDVSGSMSGNRLKQLQQAAEIFLRQIIEEGSWVGIVTFSSVGNIVKELTLIESDASRIALVNKLPTTANGGTEICRGIDKGFEVLRKDDAKTDSDEIILLTDGINNTPVNCLAKVQESGAIVHTIAFGESADKILYNMSSDTGGLFFTALDQVDSTSLIDAFAAIRTSDGNLTKQSIQLESSGQKMKAKDWFNGTVSIDKSVGKDTFFVVTWETTMPDMYVRSPGGQTYENVNFTVEASFGTARLNIPGIAQTGAWTYSLYNTLTTIQSLTMTVTSRAADANVPPVTVNSHMNQDTSTGNAPMVVYAEVKQGFLPVVHANVTAVIETETGIRTTLQLLDEGGAPDLVRNDGIYSRYFINLQNGRHSLKVNVQGSNGTTRLAVRRQGRAMYIPGYVKDGKIELNPEKPPVNEEDLQLNLGSFSRTTSGGGFTVTLDPNAQPPSFPPSRITDLDAELKDYKVFLSWTAPGEDFDQGTAESYEIRMSTNFEELRNNFSAGLHVNTQCLSPKLAGSKETFIFSPKEIPIENGTIIYFAARANDNQSLSADVSNIAQASMIMPPPTEIDSINITTIVLAVTGSVVAICIIASTTMCILKRKKCFSA</sequence>
<evidence type="ECO:0000256" key="4">
    <source>
        <dbReference type="ARBA" id="ARBA00022723"/>
    </source>
</evidence>
<dbReference type="SMART" id="SM00327">
    <property type="entry name" value="VWA"/>
    <property type="match status" value="1"/>
</dbReference>
<dbReference type="AlphaFoldDB" id="A0AAD8DC07"/>
<evidence type="ECO:0000256" key="2">
    <source>
        <dbReference type="ARBA" id="ARBA00022448"/>
    </source>
</evidence>
<evidence type="ECO:0000256" key="5">
    <source>
        <dbReference type="ARBA" id="ARBA00022729"/>
    </source>
</evidence>
<evidence type="ECO:0000256" key="1">
    <source>
        <dbReference type="ARBA" id="ARBA00006398"/>
    </source>
</evidence>
<name>A0AAD8DC07_ACIOX</name>
<keyword evidence="6" id="KW-0378">Hydrolase</keyword>
<evidence type="ECO:0000256" key="11">
    <source>
        <dbReference type="SAM" id="Phobius"/>
    </source>
</evidence>
<dbReference type="EMBL" id="JAGXEW010000012">
    <property type="protein sequence ID" value="KAK1165148.1"/>
    <property type="molecule type" value="Genomic_DNA"/>
</dbReference>
<dbReference type="InterPro" id="IPR004727">
    <property type="entry name" value="CLCA_chordata"/>
</dbReference>